<gene>
    <name evidence="3" type="ORF">BN1708_020472</name>
    <name evidence="2" type="ORF">BN1723_020825</name>
</gene>
<evidence type="ECO:0000313" key="3">
    <source>
        <dbReference type="EMBL" id="CRK38249.1"/>
    </source>
</evidence>
<protein>
    <recommendedName>
        <fullName evidence="1">BBC1/AIM3 cysteine proteinase-fold domain-containing protein</fullName>
    </recommendedName>
</protein>
<dbReference type="Proteomes" id="UP000044602">
    <property type="component" value="Unassembled WGS sequence"/>
</dbReference>
<evidence type="ECO:0000313" key="4">
    <source>
        <dbReference type="Proteomes" id="UP000044602"/>
    </source>
</evidence>
<dbReference type="AlphaFoldDB" id="A0A0G4MVQ2"/>
<accession>A0A0G4MVQ2</accession>
<dbReference type="Pfam" id="PF25459">
    <property type="entry name" value="AIM3_BBC1_C"/>
    <property type="match status" value="1"/>
</dbReference>
<keyword evidence="4" id="KW-1185">Reference proteome</keyword>
<dbReference type="Proteomes" id="UP000045706">
    <property type="component" value="Unassembled WGS sequence"/>
</dbReference>
<dbReference type="EMBL" id="CVQH01025316">
    <property type="protein sequence ID" value="CRK38249.1"/>
    <property type="molecule type" value="Genomic_DNA"/>
</dbReference>
<feature type="non-terminal residue" evidence="3">
    <location>
        <position position="1"/>
    </location>
</feature>
<evidence type="ECO:0000313" key="5">
    <source>
        <dbReference type="Proteomes" id="UP000045706"/>
    </source>
</evidence>
<name>A0A0G4MVQ2_VERLO</name>
<evidence type="ECO:0000259" key="1">
    <source>
        <dbReference type="Pfam" id="PF25459"/>
    </source>
</evidence>
<feature type="domain" description="BBC1/AIM3 cysteine proteinase-fold" evidence="1">
    <location>
        <begin position="1"/>
        <end position="76"/>
    </location>
</feature>
<reference evidence="4 5" key="1">
    <citation type="submission" date="2015-05" db="EMBL/GenBank/DDBJ databases">
        <authorList>
            <person name="Fogelqvist Johan"/>
        </authorList>
    </citation>
    <scope>NUCLEOTIDE SEQUENCE [LARGE SCALE GENOMIC DNA]</scope>
    <source>
        <strain evidence="3">VL1</strain>
        <strain evidence="2">VL2</strain>
    </source>
</reference>
<dbReference type="STRING" id="100787.A0A0G4MVQ2"/>
<proteinExistence type="predicted"/>
<sequence>KFQGKHGPMHAKYTAEVGKPDHVGVVAEWDGTKKKVRAWEQGRENKKVKMESFKLDDLRSGEVKVWRVMPRSWVGWT</sequence>
<evidence type="ECO:0000313" key="2">
    <source>
        <dbReference type="EMBL" id="CRJ96068.1"/>
    </source>
</evidence>
<dbReference type="EMBL" id="CVQI01000427">
    <property type="protein sequence ID" value="CRJ96068.1"/>
    <property type="molecule type" value="Genomic_DNA"/>
</dbReference>
<dbReference type="InterPro" id="IPR057402">
    <property type="entry name" value="AIM3_BBC1_C"/>
</dbReference>
<organism evidence="3 4">
    <name type="scientific">Verticillium longisporum</name>
    <name type="common">Verticillium dahliae var. longisporum</name>
    <dbReference type="NCBI Taxonomy" id="100787"/>
    <lineage>
        <taxon>Eukaryota</taxon>
        <taxon>Fungi</taxon>
        <taxon>Dikarya</taxon>
        <taxon>Ascomycota</taxon>
        <taxon>Pezizomycotina</taxon>
        <taxon>Sordariomycetes</taxon>
        <taxon>Hypocreomycetidae</taxon>
        <taxon>Glomerellales</taxon>
        <taxon>Plectosphaerellaceae</taxon>
        <taxon>Verticillium</taxon>
    </lineage>
</organism>